<dbReference type="InterPro" id="IPR032567">
    <property type="entry name" value="RTL1-rel"/>
</dbReference>
<dbReference type="AlphaFoldDB" id="A0AA38WCQ9"/>
<evidence type="ECO:0000313" key="1">
    <source>
        <dbReference type="EMBL" id="KAJ9556627.1"/>
    </source>
</evidence>
<reference evidence="1" key="1">
    <citation type="submission" date="2023-03" db="EMBL/GenBank/DDBJ databases">
        <title>Chromosome-scale reference genome and RAD-based genetic map of yellow starthistle (Centaurea solstitialis) reveal putative structural variation and QTLs associated with invader traits.</title>
        <authorList>
            <person name="Reatini B."/>
            <person name="Cang F.A."/>
            <person name="Jiang Q."/>
            <person name="Mckibben M.T.W."/>
            <person name="Barker M.S."/>
            <person name="Rieseberg L.H."/>
            <person name="Dlugosch K.M."/>
        </authorList>
    </citation>
    <scope>NUCLEOTIDE SEQUENCE</scope>
    <source>
        <strain evidence="1">CAN-66</strain>
        <tissue evidence="1">Leaf</tissue>
    </source>
</reference>
<dbReference type="PANTHER" id="PTHR15503">
    <property type="entry name" value="LDOC1 RELATED"/>
    <property type="match status" value="1"/>
</dbReference>
<dbReference type="Gene3D" id="3.10.10.10">
    <property type="entry name" value="HIV Type 1 Reverse Transcriptase, subunit A, domain 1"/>
    <property type="match status" value="1"/>
</dbReference>
<accession>A0AA38WCQ9</accession>
<dbReference type="EMBL" id="JARYMX010000003">
    <property type="protein sequence ID" value="KAJ9556627.1"/>
    <property type="molecule type" value="Genomic_DNA"/>
</dbReference>
<dbReference type="InterPro" id="IPR043502">
    <property type="entry name" value="DNA/RNA_pol_sf"/>
</dbReference>
<dbReference type="Proteomes" id="UP001172457">
    <property type="component" value="Chromosome 3"/>
</dbReference>
<dbReference type="PANTHER" id="PTHR15503:SF45">
    <property type="entry name" value="RNA-DIRECTED DNA POLYMERASE HOMOLOG"/>
    <property type="match status" value="1"/>
</dbReference>
<proteinExistence type="predicted"/>
<dbReference type="SUPFAM" id="SSF56672">
    <property type="entry name" value="DNA/RNA polymerases"/>
    <property type="match status" value="1"/>
</dbReference>
<dbReference type="InterPro" id="IPR043128">
    <property type="entry name" value="Rev_trsase/Diguanyl_cyclase"/>
</dbReference>
<keyword evidence="2" id="KW-1185">Reference proteome</keyword>
<name>A0AA38WCQ9_9ASTR</name>
<gene>
    <name evidence="1" type="ORF">OSB04_011241</name>
</gene>
<comment type="caution">
    <text evidence="1">The sequence shown here is derived from an EMBL/GenBank/DDBJ whole genome shotgun (WGS) entry which is preliminary data.</text>
</comment>
<organism evidence="1 2">
    <name type="scientific">Centaurea solstitialis</name>
    <name type="common">yellow star-thistle</name>
    <dbReference type="NCBI Taxonomy" id="347529"/>
    <lineage>
        <taxon>Eukaryota</taxon>
        <taxon>Viridiplantae</taxon>
        <taxon>Streptophyta</taxon>
        <taxon>Embryophyta</taxon>
        <taxon>Tracheophyta</taxon>
        <taxon>Spermatophyta</taxon>
        <taxon>Magnoliopsida</taxon>
        <taxon>eudicotyledons</taxon>
        <taxon>Gunneridae</taxon>
        <taxon>Pentapetalae</taxon>
        <taxon>asterids</taxon>
        <taxon>campanulids</taxon>
        <taxon>Asterales</taxon>
        <taxon>Asteraceae</taxon>
        <taxon>Carduoideae</taxon>
        <taxon>Cardueae</taxon>
        <taxon>Centaureinae</taxon>
        <taxon>Centaurea</taxon>
    </lineage>
</organism>
<protein>
    <submittedName>
        <fullName evidence="1">Uncharacterized protein</fullName>
    </submittedName>
</protein>
<sequence length="320" mass="37005">MSYREEPEKIKVLWKNHPEREATWETEEHMRRENPQFLDQRKTRFYLETGQNNVFSGMVTSDTDQTLSYRKFCIESTESPIGFEADMISSYGNLIGLSVYALFDTCVMHFIIFDRLETQLKPYEQTIGSPVAKSIPIVRCLLGTTYGKSLYSRWCLRMLATGGNIPKSIPIEDVSAFNIYYIVHVPSPSSLLVVSDFPNVFPDNLPGVPPVREVECSIELVPRASPMFKAPYRIAPNEMKEHKTQLNDLLKEASILFAKKKDGSMRLCIDCRELNKVTIHNNYSLLRIDDLFDQLQGAQYFFKIDLRFGYHQLRIRDCDI</sequence>
<evidence type="ECO:0000313" key="2">
    <source>
        <dbReference type="Proteomes" id="UP001172457"/>
    </source>
</evidence>
<dbReference type="Gene3D" id="3.30.70.270">
    <property type="match status" value="1"/>
</dbReference>